<dbReference type="EMBL" id="JAGEOK010000082">
    <property type="protein sequence ID" value="MBO2445410.1"/>
    <property type="molecule type" value="Genomic_DNA"/>
</dbReference>
<sequence>MGLYTPAGKDLSAAVWATLDAAGIKGLDVAEAAQWPDTFDGGFRLSGQGDKVEVFYSVDAEYARAHPDAQHDRIAAVMLSAIADVLLAAGFGFSAQRDAHITGDGTNRYGPVLLVRSRTTAAS</sequence>
<protein>
    <submittedName>
        <fullName evidence="1">Uncharacterized protein</fullName>
    </submittedName>
</protein>
<evidence type="ECO:0000313" key="1">
    <source>
        <dbReference type="EMBL" id="MBO2445410.1"/>
    </source>
</evidence>
<comment type="caution">
    <text evidence="1">The sequence shown here is derived from an EMBL/GenBank/DDBJ whole genome shotgun (WGS) entry which is preliminary data.</text>
</comment>
<evidence type="ECO:0000313" key="2">
    <source>
        <dbReference type="Proteomes" id="UP000666915"/>
    </source>
</evidence>
<organism evidence="1 2">
    <name type="scientific">Actinomadura nitritigenes</name>
    <dbReference type="NCBI Taxonomy" id="134602"/>
    <lineage>
        <taxon>Bacteria</taxon>
        <taxon>Bacillati</taxon>
        <taxon>Actinomycetota</taxon>
        <taxon>Actinomycetes</taxon>
        <taxon>Streptosporangiales</taxon>
        <taxon>Thermomonosporaceae</taxon>
        <taxon>Actinomadura</taxon>
    </lineage>
</organism>
<keyword evidence="2" id="KW-1185">Reference proteome</keyword>
<reference evidence="1 2" key="1">
    <citation type="submission" date="2021-03" db="EMBL/GenBank/DDBJ databases">
        <authorList>
            <person name="Kanchanasin P."/>
            <person name="Saeng-In P."/>
            <person name="Phongsopitanun W."/>
            <person name="Yuki M."/>
            <person name="Kudo T."/>
            <person name="Ohkuma M."/>
            <person name="Tanasupawat S."/>
        </authorList>
    </citation>
    <scope>NUCLEOTIDE SEQUENCE [LARGE SCALE GENOMIC DNA]</scope>
    <source>
        <strain evidence="1 2">L46</strain>
    </source>
</reference>
<gene>
    <name evidence="1" type="ORF">J4557_48770</name>
</gene>
<dbReference type="Proteomes" id="UP000666915">
    <property type="component" value="Unassembled WGS sequence"/>
</dbReference>
<name>A0ABS3RGP8_9ACTN</name>
<dbReference type="RefSeq" id="WP_208274752.1">
    <property type="nucleotide sequence ID" value="NZ_BAAAGM010000111.1"/>
</dbReference>
<proteinExistence type="predicted"/>
<accession>A0ABS3RGP8</accession>